<comment type="subcellular location">
    <subcellularLocation>
        <location evidence="1">Secreted</location>
        <location evidence="1">Extracellular space</location>
        <location evidence="1">Apoplast</location>
    </subcellularLocation>
</comment>
<dbReference type="EMBL" id="VEPZ02001720">
    <property type="protein sequence ID" value="KAE8661579.1"/>
    <property type="molecule type" value="Genomic_DNA"/>
</dbReference>
<name>A0A6A2XT35_HIBSY</name>
<keyword evidence="3" id="KW-0964">Secreted</keyword>
<keyword evidence="4" id="KW-0732">Signal</keyword>
<evidence type="ECO:0000256" key="5">
    <source>
        <dbReference type="ARBA" id="ARBA00023591"/>
    </source>
</evidence>
<evidence type="ECO:0000313" key="7">
    <source>
        <dbReference type="Proteomes" id="UP000436088"/>
    </source>
</evidence>
<evidence type="ECO:0000256" key="2">
    <source>
        <dbReference type="ARBA" id="ARBA00022523"/>
    </source>
</evidence>
<protein>
    <submittedName>
        <fullName evidence="6">Protein EXORDIUM-like 3</fullName>
    </submittedName>
</protein>
<evidence type="ECO:0000313" key="6">
    <source>
        <dbReference type="EMBL" id="KAE8661579.1"/>
    </source>
</evidence>
<keyword evidence="2" id="KW-0052">Apoplast</keyword>
<gene>
    <name evidence="6" type="ORF">F3Y22_tig00113725pilonHSYRG01163</name>
</gene>
<accession>A0A6A2XT35</accession>
<dbReference type="AlphaFoldDB" id="A0A6A2XT35"/>
<evidence type="ECO:0000256" key="4">
    <source>
        <dbReference type="ARBA" id="ARBA00022729"/>
    </source>
</evidence>
<dbReference type="InterPro" id="IPR006766">
    <property type="entry name" value="EXORDIUM-like"/>
</dbReference>
<dbReference type="Proteomes" id="UP000436088">
    <property type="component" value="Unassembled WGS sequence"/>
</dbReference>
<evidence type="ECO:0000256" key="3">
    <source>
        <dbReference type="ARBA" id="ARBA00022525"/>
    </source>
</evidence>
<organism evidence="6 7">
    <name type="scientific">Hibiscus syriacus</name>
    <name type="common">Rose of Sharon</name>
    <dbReference type="NCBI Taxonomy" id="106335"/>
    <lineage>
        <taxon>Eukaryota</taxon>
        <taxon>Viridiplantae</taxon>
        <taxon>Streptophyta</taxon>
        <taxon>Embryophyta</taxon>
        <taxon>Tracheophyta</taxon>
        <taxon>Spermatophyta</taxon>
        <taxon>Magnoliopsida</taxon>
        <taxon>eudicotyledons</taxon>
        <taxon>Gunneridae</taxon>
        <taxon>Pentapetalae</taxon>
        <taxon>rosids</taxon>
        <taxon>malvids</taxon>
        <taxon>Malvales</taxon>
        <taxon>Malvaceae</taxon>
        <taxon>Malvoideae</taxon>
        <taxon>Hibiscus</taxon>
    </lineage>
</organism>
<dbReference type="Pfam" id="PF04674">
    <property type="entry name" value="Phi_1"/>
    <property type="match status" value="2"/>
</dbReference>
<sequence>MQLYTDKTGANVPRRVLLAEENDCFFYHRKSLMRSSMQYVIRSAVTAGTKPLPVTKSGLYLLLTSVDVHVQNFCSQICGFHSLTWKTEYMPGFKALKPPNGDVGVDGMISFIGHEVAELATDPLGNAWYSGQEVGRLEIVDICEGIYGTVGDVPYMGHVLKGKDGATYNMMESNGGTWFSGSGTMS</sequence>
<reference evidence="6" key="1">
    <citation type="submission" date="2019-09" db="EMBL/GenBank/DDBJ databases">
        <title>Draft genome information of white flower Hibiscus syriacus.</title>
        <authorList>
            <person name="Kim Y.-M."/>
        </authorList>
    </citation>
    <scope>NUCLEOTIDE SEQUENCE [LARGE SCALE GENOMIC DNA]</scope>
    <source>
        <strain evidence="6">YM2019G1</strain>
    </source>
</reference>
<comment type="caution">
    <text evidence="6">The sequence shown here is derived from an EMBL/GenBank/DDBJ whole genome shotgun (WGS) entry which is preliminary data.</text>
</comment>
<keyword evidence="7" id="KW-1185">Reference proteome</keyword>
<comment type="similarity">
    <text evidence="5">Belongs to the EXORDIUM family.</text>
</comment>
<proteinExistence type="inferred from homology"/>
<dbReference type="GO" id="GO:0048046">
    <property type="term" value="C:apoplast"/>
    <property type="evidence" value="ECO:0007669"/>
    <property type="project" value="UniProtKB-SubCell"/>
</dbReference>
<dbReference type="PANTHER" id="PTHR31279:SF7">
    <property type="entry name" value="PROTEIN EXORDIUM-LIKE 3"/>
    <property type="match status" value="1"/>
</dbReference>
<evidence type="ECO:0000256" key="1">
    <source>
        <dbReference type="ARBA" id="ARBA00004271"/>
    </source>
</evidence>
<dbReference type="PANTHER" id="PTHR31279">
    <property type="entry name" value="PROTEIN EXORDIUM-LIKE 5"/>
    <property type="match status" value="1"/>
</dbReference>